<evidence type="ECO:0000256" key="3">
    <source>
        <dbReference type="ARBA" id="ARBA00012755"/>
    </source>
</evidence>
<evidence type="ECO:0000256" key="7">
    <source>
        <dbReference type="RuleBase" id="RU361168"/>
    </source>
</evidence>
<dbReference type="SUPFAM" id="SSF51011">
    <property type="entry name" value="Glycosyl hydrolase domain"/>
    <property type="match status" value="1"/>
</dbReference>
<dbReference type="Proteomes" id="UP001187682">
    <property type="component" value="Unassembled WGS sequence"/>
</dbReference>
<comment type="catalytic activity">
    <reaction evidence="1 7">
        <text>Hydrolysis of terminal, non-reducing alpha-D-galactose residues in alpha-D-galactosides, including galactose oligosaccharides, galactomannans and galactolipids.</text>
        <dbReference type="EC" id="3.2.1.22"/>
    </reaction>
</comment>
<feature type="signal peptide" evidence="9">
    <location>
        <begin position="1"/>
        <end position="17"/>
    </location>
</feature>
<reference evidence="11" key="1">
    <citation type="submission" date="2018-03" db="EMBL/GenBank/DDBJ databases">
        <authorList>
            <person name="Guldener U."/>
        </authorList>
    </citation>
    <scope>NUCLEOTIDE SEQUENCE</scope>
</reference>
<feature type="chain" id="PRO_5042199400" description="Alpha-galactosidase" evidence="9">
    <location>
        <begin position="18"/>
        <end position="454"/>
    </location>
</feature>
<evidence type="ECO:0000313" key="11">
    <source>
        <dbReference type="EMBL" id="SPO04604.1"/>
    </source>
</evidence>
<dbReference type="Gene3D" id="3.20.20.70">
    <property type="entry name" value="Aldolase class I"/>
    <property type="match status" value="1"/>
</dbReference>
<comment type="similarity">
    <text evidence="2 7">Belongs to the glycosyl hydrolase 27 family.</text>
</comment>
<dbReference type="InterPro" id="IPR017853">
    <property type="entry name" value="GH"/>
</dbReference>
<keyword evidence="4 9" id="KW-0732">Signal</keyword>
<gene>
    <name evidence="11" type="ORF">DNG_07289</name>
</gene>
<evidence type="ECO:0000256" key="4">
    <source>
        <dbReference type="ARBA" id="ARBA00022729"/>
    </source>
</evidence>
<dbReference type="Gene3D" id="2.60.40.1180">
    <property type="entry name" value="Golgi alpha-mannosidase II"/>
    <property type="match status" value="1"/>
</dbReference>
<keyword evidence="6 7" id="KW-0326">Glycosidase</keyword>
<accession>A0AAE8SXC8</accession>
<feature type="compositionally biased region" description="Gly residues" evidence="8">
    <location>
        <begin position="22"/>
        <end position="31"/>
    </location>
</feature>
<dbReference type="GO" id="GO:0005975">
    <property type="term" value="P:carbohydrate metabolic process"/>
    <property type="evidence" value="ECO:0007669"/>
    <property type="project" value="InterPro"/>
</dbReference>
<dbReference type="InterPro" id="IPR041233">
    <property type="entry name" value="Melibiase_C"/>
</dbReference>
<dbReference type="EC" id="3.2.1.22" evidence="3 7"/>
<dbReference type="PRINTS" id="PR00740">
    <property type="entry name" value="GLHYDRLASE27"/>
</dbReference>
<comment type="caution">
    <text evidence="11">The sequence shown here is derived from an EMBL/GenBank/DDBJ whole genome shotgun (WGS) entry which is preliminary data.</text>
</comment>
<evidence type="ECO:0000259" key="10">
    <source>
        <dbReference type="Pfam" id="PF17801"/>
    </source>
</evidence>
<dbReference type="Pfam" id="PF16499">
    <property type="entry name" value="Melibiase_2"/>
    <property type="match status" value="1"/>
</dbReference>
<dbReference type="InterPro" id="IPR013785">
    <property type="entry name" value="Aldolase_TIM"/>
</dbReference>
<dbReference type="EMBL" id="ONZQ02000010">
    <property type="protein sequence ID" value="SPO04604.1"/>
    <property type="molecule type" value="Genomic_DNA"/>
</dbReference>
<feature type="region of interest" description="Disordered" evidence="8">
    <location>
        <begin position="19"/>
        <end position="41"/>
    </location>
</feature>
<evidence type="ECO:0000256" key="8">
    <source>
        <dbReference type="SAM" id="MobiDB-lite"/>
    </source>
</evidence>
<sequence length="454" mass="50363">MASSILLLALSVAGTTALGHGKQPGHGGKPPGHGTPAVDEPVGKLPRLGFNTWNVYQCDYDAELLLAQAKALGDHGLIEAGYDILMIDDCYAHKERGPDGELVADAEKFPYGMRNFTDTLKTLGIEAGIYGDAGYQTCGGYPGSYGHEEQDLKTWSDWGFTYLKYDNCYIPFDNVTQENVYGRYERMTVAIENLAKKTNTKPFQYALCEWGWQQPWVWARRLGQSWRVGGDIRPWWSALSGIINQASFIASETRFYGRNDLDMLEVGNTGQGNPPGNLTFDEAKSHFTAWALLKSPLLIGSDLTNATDETASILGNTDILRIHQDPEVGEAVTPFRWGTNPDYTWDPAHPAEYWTGNSSYGVVFMVLNPSDEPQEMFFNLTESWAIRAGRAYNVYDLWSHTDNGTALRNISMTLPAHGVSALLLNDVGPEPADYAPYCAGYWQCSYPNGTYYSN</sequence>
<dbReference type="GO" id="GO:0004557">
    <property type="term" value="F:alpha-galactosidase activity"/>
    <property type="evidence" value="ECO:0007669"/>
    <property type="project" value="UniProtKB-EC"/>
</dbReference>
<dbReference type="SUPFAM" id="SSF51445">
    <property type="entry name" value="(Trans)glycosidases"/>
    <property type="match status" value="1"/>
</dbReference>
<evidence type="ECO:0000313" key="12">
    <source>
        <dbReference type="Proteomes" id="UP001187682"/>
    </source>
</evidence>
<dbReference type="Pfam" id="PF17801">
    <property type="entry name" value="Melibiase_C"/>
    <property type="match status" value="1"/>
</dbReference>
<protein>
    <recommendedName>
        <fullName evidence="3 7">Alpha-galactosidase</fullName>
        <ecNumber evidence="3 7">3.2.1.22</ecNumber>
    </recommendedName>
    <alternativeName>
        <fullName evidence="7">Melibiase</fullName>
    </alternativeName>
</protein>
<dbReference type="AlphaFoldDB" id="A0AAE8SXC8"/>
<feature type="domain" description="Alpha galactosidase C-terminal" evidence="10">
    <location>
        <begin position="350"/>
        <end position="424"/>
    </location>
</feature>
<evidence type="ECO:0000256" key="1">
    <source>
        <dbReference type="ARBA" id="ARBA00001255"/>
    </source>
</evidence>
<dbReference type="PANTHER" id="PTHR11452">
    <property type="entry name" value="ALPHA-GALACTOSIDASE/ALPHA-N-ACETYLGALACTOSAMINIDASE"/>
    <property type="match status" value="1"/>
</dbReference>
<keyword evidence="5 7" id="KW-0378">Hydrolase</keyword>
<organism evidence="11 12">
    <name type="scientific">Cephalotrichum gorgonifer</name>
    <dbReference type="NCBI Taxonomy" id="2041049"/>
    <lineage>
        <taxon>Eukaryota</taxon>
        <taxon>Fungi</taxon>
        <taxon>Dikarya</taxon>
        <taxon>Ascomycota</taxon>
        <taxon>Pezizomycotina</taxon>
        <taxon>Sordariomycetes</taxon>
        <taxon>Hypocreomycetidae</taxon>
        <taxon>Microascales</taxon>
        <taxon>Microascaceae</taxon>
        <taxon>Cephalotrichum</taxon>
    </lineage>
</organism>
<dbReference type="CDD" id="cd14792">
    <property type="entry name" value="GH27"/>
    <property type="match status" value="1"/>
</dbReference>
<evidence type="ECO:0000256" key="6">
    <source>
        <dbReference type="ARBA" id="ARBA00023295"/>
    </source>
</evidence>
<keyword evidence="7" id="KW-1015">Disulfide bond</keyword>
<keyword evidence="12" id="KW-1185">Reference proteome</keyword>
<proteinExistence type="inferred from homology"/>
<evidence type="ECO:0000256" key="9">
    <source>
        <dbReference type="SAM" id="SignalP"/>
    </source>
</evidence>
<evidence type="ECO:0000256" key="2">
    <source>
        <dbReference type="ARBA" id="ARBA00009743"/>
    </source>
</evidence>
<evidence type="ECO:0000256" key="5">
    <source>
        <dbReference type="ARBA" id="ARBA00022801"/>
    </source>
</evidence>
<dbReference type="InterPro" id="IPR013780">
    <property type="entry name" value="Glyco_hydro_b"/>
</dbReference>
<name>A0AAE8SXC8_9PEZI</name>
<dbReference type="InterPro" id="IPR002241">
    <property type="entry name" value="Glyco_hydro_27"/>
</dbReference>
<dbReference type="PANTHER" id="PTHR11452:SF61">
    <property type="entry name" value="ALPHA-GALACTOSIDASE B-RELATED"/>
    <property type="match status" value="1"/>
</dbReference>